<name>A0AAE0AIY5_9ROSI</name>
<dbReference type="Proteomes" id="UP001281410">
    <property type="component" value="Unassembled WGS sequence"/>
</dbReference>
<dbReference type="AlphaFoldDB" id="A0AAE0AIY5"/>
<dbReference type="Pfam" id="PF13456">
    <property type="entry name" value="RVT_3"/>
    <property type="match status" value="1"/>
</dbReference>
<gene>
    <name evidence="2" type="ORF">Dsin_012921</name>
</gene>
<dbReference type="InterPro" id="IPR002156">
    <property type="entry name" value="RNaseH_domain"/>
</dbReference>
<dbReference type="EMBL" id="JANJYJ010000004">
    <property type="protein sequence ID" value="KAK3218951.1"/>
    <property type="molecule type" value="Genomic_DNA"/>
</dbReference>
<evidence type="ECO:0000313" key="3">
    <source>
        <dbReference type="Proteomes" id="UP001281410"/>
    </source>
</evidence>
<reference evidence="2" key="1">
    <citation type="journal article" date="2023" name="Plant J.">
        <title>Genome sequences and population genomics provide insights into the demographic history, inbreeding, and mutation load of two 'living fossil' tree species of Dipteronia.</title>
        <authorList>
            <person name="Feng Y."/>
            <person name="Comes H.P."/>
            <person name="Chen J."/>
            <person name="Zhu S."/>
            <person name="Lu R."/>
            <person name="Zhang X."/>
            <person name="Li P."/>
            <person name="Qiu J."/>
            <person name="Olsen K.M."/>
            <person name="Qiu Y."/>
        </authorList>
    </citation>
    <scope>NUCLEOTIDE SEQUENCE</scope>
    <source>
        <strain evidence="2">NBL</strain>
    </source>
</reference>
<dbReference type="GO" id="GO:0003676">
    <property type="term" value="F:nucleic acid binding"/>
    <property type="evidence" value="ECO:0007669"/>
    <property type="project" value="InterPro"/>
</dbReference>
<evidence type="ECO:0000313" key="2">
    <source>
        <dbReference type="EMBL" id="KAK3218951.1"/>
    </source>
</evidence>
<proteinExistence type="predicted"/>
<dbReference type="InterPro" id="IPR044730">
    <property type="entry name" value="RNase_H-like_dom_plant"/>
</dbReference>
<dbReference type="PANTHER" id="PTHR47074:SF75">
    <property type="entry name" value="RNASE H TYPE-1 DOMAIN-CONTAINING PROTEIN"/>
    <property type="match status" value="1"/>
</dbReference>
<dbReference type="InterPro" id="IPR052929">
    <property type="entry name" value="RNase_H-like_EbsB-rel"/>
</dbReference>
<organism evidence="2 3">
    <name type="scientific">Dipteronia sinensis</name>
    <dbReference type="NCBI Taxonomy" id="43782"/>
    <lineage>
        <taxon>Eukaryota</taxon>
        <taxon>Viridiplantae</taxon>
        <taxon>Streptophyta</taxon>
        <taxon>Embryophyta</taxon>
        <taxon>Tracheophyta</taxon>
        <taxon>Spermatophyta</taxon>
        <taxon>Magnoliopsida</taxon>
        <taxon>eudicotyledons</taxon>
        <taxon>Gunneridae</taxon>
        <taxon>Pentapetalae</taxon>
        <taxon>rosids</taxon>
        <taxon>malvids</taxon>
        <taxon>Sapindales</taxon>
        <taxon>Sapindaceae</taxon>
        <taxon>Hippocastanoideae</taxon>
        <taxon>Acereae</taxon>
        <taxon>Dipteronia</taxon>
    </lineage>
</organism>
<dbReference type="GO" id="GO:0004523">
    <property type="term" value="F:RNA-DNA hybrid ribonuclease activity"/>
    <property type="evidence" value="ECO:0007669"/>
    <property type="project" value="InterPro"/>
</dbReference>
<dbReference type="CDD" id="cd06222">
    <property type="entry name" value="RNase_H_like"/>
    <property type="match status" value="1"/>
</dbReference>
<protein>
    <recommendedName>
        <fullName evidence="1">RNase H type-1 domain-containing protein</fullName>
    </recommendedName>
</protein>
<feature type="domain" description="RNase H type-1" evidence="1">
    <location>
        <begin position="105"/>
        <end position="222"/>
    </location>
</feature>
<dbReference type="PANTHER" id="PTHR47074">
    <property type="entry name" value="BNAC02G40300D PROTEIN"/>
    <property type="match status" value="1"/>
</dbReference>
<evidence type="ECO:0000259" key="1">
    <source>
        <dbReference type="Pfam" id="PF13456"/>
    </source>
</evidence>
<comment type="caution">
    <text evidence="2">The sequence shown here is derived from an EMBL/GenBank/DDBJ whole genome shotgun (WGS) entry which is preliminary data.</text>
</comment>
<accession>A0AAE0AIY5</accession>
<sequence>MVNSGYRVALMNRVQSSTFNPSKMCNWLSSLWKLIIPHMEDCNSVLNSGGAKDPTSVVNWASDLLSEFRCSRHALSSPPPLSPVRPQTDWITSPSGLLKLNTSIATHKNSSTFGVGAAIRDDKGKVIATRSTLAIGSFSTDVGPFMALREGLLLAKFYNFPISIVEFSSSFVIASLSSHLPLLGDAIFIVNDIKALFMEVGFWKCQATPKSGNYLAHNLASMVFSSVRERLWLDLSLSFVFSAV</sequence>
<keyword evidence="3" id="KW-1185">Reference proteome</keyword>